<dbReference type="Proteomes" id="UP000245370">
    <property type="component" value="Unassembled WGS sequence"/>
</dbReference>
<dbReference type="RefSeq" id="WP_109360828.1">
    <property type="nucleotide sequence ID" value="NZ_QFRJ01000023.1"/>
</dbReference>
<reference evidence="2 3" key="1">
    <citation type="submission" date="2018-05" db="EMBL/GenBank/DDBJ databases">
        <title>Brumimicrobium oceani sp. nov., isolated from coastal sediment.</title>
        <authorList>
            <person name="Kou Y."/>
        </authorList>
    </citation>
    <scope>NUCLEOTIDE SEQUENCE [LARGE SCALE GENOMIC DNA]</scope>
    <source>
        <strain evidence="2 3">C305</strain>
    </source>
</reference>
<protein>
    <recommendedName>
        <fullName evidence="1">TIR domain-containing protein</fullName>
    </recommendedName>
</protein>
<accession>A0A2U2X0C0</accession>
<evidence type="ECO:0000313" key="3">
    <source>
        <dbReference type="Proteomes" id="UP000245370"/>
    </source>
</evidence>
<dbReference type="AlphaFoldDB" id="A0A2U2X0C0"/>
<dbReference type="InterPro" id="IPR035897">
    <property type="entry name" value="Toll_tir_struct_dom_sf"/>
</dbReference>
<organism evidence="2 3">
    <name type="scientific">Brumimicrobium oceani</name>
    <dbReference type="NCBI Taxonomy" id="2100725"/>
    <lineage>
        <taxon>Bacteria</taxon>
        <taxon>Pseudomonadati</taxon>
        <taxon>Bacteroidota</taxon>
        <taxon>Flavobacteriia</taxon>
        <taxon>Flavobacteriales</taxon>
        <taxon>Crocinitomicaceae</taxon>
        <taxon>Brumimicrobium</taxon>
    </lineage>
</organism>
<reference evidence="2 3" key="2">
    <citation type="submission" date="2018-05" db="EMBL/GenBank/DDBJ databases">
        <authorList>
            <person name="Lanie J.A."/>
            <person name="Ng W.-L."/>
            <person name="Kazmierczak K.M."/>
            <person name="Andrzejewski T.M."/>
            <person name="Davidsen T.M."/>
            <person name="Wayne K.J."/>
            <person name="Tettelin H."/>
            <person name="Glass J.I."/>
            <person name="Rusch D."/>
            <person name="Podicherti R."/>
            <person name="Tsui H.-C.T."/>
            <person name="Winkler M.E."/>
        </authorList>
    </citation>
    <scope>NUCLEOTIDE SEQUENCE [LARGE SCALE GENOMIC DNA]</scope>
    <source>
        <strain evidence="2 3">C305</strain>
    </source>
</reference>
<dbReference type="Pfam" id="PF13676">
    <property type="entry name" value="TIR_2"/>
    <property type="match status" value="1"/>
</dbReference>
<gene>
    <name evidence="2" type="ORF">DIT68_15955</name>
</gene>
<dbReference type="OrthoDB" id="4772211at2"/>
<name>A0A2U2X0C0_9FLAO</name>
<keyword evidence="3" id="KW-1185">Reference proteome</keyword>
<dbReference type="GO" id="GO:0007165">
    <property type="term" value="P:signal transduction"/>
    <property type="evidence" value="ECO:0007669"/>
    <property type="project" value="InterPro"/>
</dbReference>
<proteinExistence type="predicted"/>
<sequence length="449" mass="51683">MKKFIITVKTQFETINIVGISEKVLYHVIKVYLKKEPELRLGGRTYSFQGIEEFSIHEFESEDTIDELLSFVEKNNLRKKSVTGREYIETKHLKNYGTDVSLDYLHLDITKEELSDKKQESNTHMKIFISHSSKNSDYGNALVELLTGVGVHGDNIIFTSNDAYGIPIGQNIFNWLKSRISEKPHVLYLLSPQYYSSVACLNEMGAAWVVENEHTMIFTPDFDLSSYEFQNCALDPREIGFHINNQDRLTAFLEGLKGSFTISTNPVVINQKVREFIDKINKFNPPLKESISFPTISDEDFWTSPSPDPIKKEEKVPAKSIKSFKKKGSSTERLFDDLMNNKLKDEEVIMIHYIMETGKYKLGTGWQESNEIENIRAWQDVNGLSNILSFNYAGVLRRFEMRKLTEVSDTTSHGNPKEVTIIEEFQEKLLDLPEEVENKIIEVVSKNEN</sequence>
<evidence type="ECO:0000313" key="2">
    <source>
        <dbReference type="EMBL" id="PWH81228.1"/>
    </source>
</evidence>
<dbReference type="SUPFAM" id="SSF52200">
    <property type="entry name" value="Toll/Interleukin receptor TIR domain"/>
    <property type="match status" value="1"/>
</dbReference>
<feature type="domain" description="TIR" evidence="1">
    <location>
        <begin position="127"/>
        <end position="210"/>
    </location>
</feature>
<dbReference type="Gene3D" id="3.40.50.10140">
    <property type="entry name" value="Toll/interleukin-1 receptor homology (TIR) domain"/>
    <property type="match status" value="1"/>
</dbReference>
<dbReference type="InterPro" id="IPR000157">
    <property type="entry name" value="TIR_dom"/>
</dbReference>
<comment type="caution">
    <text evidence="2">The sequence shown here is derived from an EMBL/GenBank/DDBJ whole genome shotgun (WGS) entry which is preliminary data.</text>
</comment>
<dbReference type="EMBL" id="QFRJ01000023">
    <property type="protein sequence ID" value="PWH81228.1"/>
    <property type="molecule type" value="Genomic_DNA"/>
</dbReference>
<evidence type="ECO:0000259" key="1">
    <source>
        <dbReference type="Pfam" id="PF13676"/>
    </source>
</evidence>